<name>A0ABT2FWZ5_9CORY</name>
<accession>A0ABT2FWZ5</accession>
<dbReference type="Proteomes" id="UP001205965">
    <property type="component" value="Unassembled WGS sequence"/>
</dbReference>
<sequence>MASLGRWKRLGSGLAAMVLGVGSLISCGLPEATPVVEILRAQARAHGLEQRIDYRAQASGLLGDYPTAVSTWEDATRENVRAMVALLQENTEATREGGFRNFNFHVNLYVGQTRLEMRHAPSDELAGVLIDLIAPGVERVSAVSPGHLDVAIEEHAHGHLVAGAERVGDSLVSSREEAGLSTAPYLEVRTSGWPATLVLQATAQHPLTQDHFRRHLDLAAELQSAAEPMRLSRILVRAGEGLELTVDHGLFDPVLFTTLTETAPAGTALTVRAQTGSALHAVIGGTSPEPPRNTAEKQLRGIVEKQL</sequence>
<organism evidence="1 2">
    <name type="scientific">Corynebacterium lemuris</name>
    <dbReference type="NCBI Taxonomy" id="1859292"/>
    <lineage>
        <taxon>Bacteria</taxon>
        <taxon>Bacillati</taxon>
        <taxon>Actinomycetota</taxon>
        <taxon>Actinomycetes</taxon>
        <taxon>Mycobacteriales</taxon>
        <taxon>Corynebacteriaceae</taxon>
        <taxon>Corynebacterium</taxon>
    </lineage>
</organism>
<evidence type="ECO:0000313" key="1">
    <source>
        <dbReference type="EMBL" id="MCS5478474.1"/>
    </source>
</evidence>
<proteinExistence type="predicted"/>
<evidence type="ECO:0000313" key="2">
    <source>
        <dbReference type="Proteomes" id="UP001205965"/>
    </source>
</evidence>
<dbReference type="PROSITE" id="PS51257">
    <property type="entry name" value="PROKAR_LIPOPROTEIN"/>
    <property type="match status" value="1"/>
</dbReference>
<gene>
    <name evidence="1" type="ORF">NYP18_02280</name>
</gene>
<dbReference type="RefSeq" id="WP_259426481.1">
    <property type="nucleotide sequence ID" value="NZ_JANWTC010000001.1"/>
</dbReference>
<evidence type="ECO:0008006" key="3">
    <source>
        <dbReference type="Google" id="ProtNLM"/>
    </source>
</evidence>
<reference evidence="1 2" key="1">
    <citation type="submission" date="2022-08" db="EMBL/GenBank/DDBJ databases">
        <title>YIM 101645 draft genome.</title>
        <authorList>
            <person name="Chen X."/>
        </authorList>
    </citation>
    <scope>NUCLEOTIDE SEQUENCE [LARGE SCALE GENOMIC DNA]</scope>
    <source>
        <strain evidence="1 2">YIM 101645</strain>
    </source>
</reference>
<dbReference type="EMBL" id="JANWTC010000001">
    <property type="protein sequence ID" value="MCS5478474.1"/>
    <property type="molecule type" value="Genomic_DNA"/>
</dbReference>
<protein>
    <recommendedName>
        <fullName evidence="3">Secreted protein</fullName>
    </recommendedName>
</protein>
<comment type="caution">
    <text evidence="1">The sequence shown here is derived from an EMBL/GenBank/DDBJ whole genome shotgun (WGS) entry which is preliminary data.</text>
</comment>
<keyword evidence="2" id="KW-1185">Reference proteome</keyword>